<organism evidence="2 3">
    <name type="scientific">Cannabis sativa</name>
    <name type="common">Hemp</name>
    <name type="synonym">Marijuana</name>
    <dbReference type="NCBI Taxonomy" id="3483"/>
    <lineage>
        <taxon>Eukaryota</taxon>
        <taxon>Viridiplantae</taxon>
        <taxon>Streptophyta</taxon>
        <taxon>Embryophyta</taxon>
        <taxon>Tracheophyta</taxon>
        <taxon>Spermatophyta</taxon>
        <taxon>Magnoliopsida</taxon>
        <taxon>eudicotyledons</taxon>
        <taxon>Gunneridae</taxon>
        <taxon>Pentapetalae</taxon>
        <taxon>rosids</taxon>
        <taxon>fabids</taxon>
        <taxon>Rosales</taxon>
        <taxon>Cannabaceae</taxon>
        <taxon>Cannabis</taxon>
    </lineage>
</organism>
<evidence type="ECO:0000256" key="1">
    <source>
        <dbReference type="SAM" id="MobiDB-lite"/>
    </source>
</evidence>
<dbReference type="OMA" id="SWRPRIR"/>
<reference evidence="2" key="2">
    <citation type="submission" date="2021-03" db="UniProtKB">
        <authorList>
            <consortium name="EnsemblPlants"/>
        </authorList>
    </citation>
    <scope>IDENTIFICATION</scope>
</reference>
<dbReference type="AlphaFoldDB" id="A0A803QVJ2"/>
<dbReference type="Proteomes" id="UP000596661">
    <property type="component" value="Chromosome 2"/>
</dbReference>
<name>A0A803QVJ2_CANSA</name>
<feature type="region of interest" description="Disordered" evidence="1">
    <location>
        <begin position="16"/>
        <end position="45"/>
    </location>
</feature>
<dbReference type="Gramene" id="novel_model_1898_5bd9a17a">
    <property type="protein sequence ID" value="cds.novel_model_1898_5bd9a17a"/>
    <property type="gene ID" value="novel_gene_1038_5bd9a17a"/>
</dbReference>
<proteinExistence type="predicted"/>
<evidence type="ECO:0000313" key="3">
    <source>
        <dbReference type="Proteomes" id="UP000596661"/>
    </source>
</evidence>
<protein>
    <submittedName>
        <fullName evidence="2">Uncharacterized protein</fullName>
    </submittedName>
</protein>
<accession>A0A803QVJ2</accession>
<sequence length="157" mass="17419">MASVSQLNQFPCKTCSVVPPRQQSKLSVPPNSIGVPSRFSEGPKLSTRQFGKARPVFRVRVADDDEWGPEPVGERSAVAVAEEEAPVEPSETANLKKALVDSFYGTNRGLRPRVKLGPRLLNLLPSWRPRIRPRLRPKPCLSLTGNGFLHIHLSQVY</sequence>
<feature type="compositionally biased region" description="Polar residues" evidence="1">
    <location>
        <begin position="21"/>
        <end position="30"/>
    </location>
</feature>
<dbReference type="EnsemblPlants" id="novel_model_1898_5bd9a17a">
    <property type="protein sequence ID" value="cds.novel_model_1898_5bd9a17a"/>
    <property type="gene ID" value="novel_gene_1038_5bd9a17a"/>
</dbReference>
<reference evidence="2" key="1">
    <citation type="submission" date="2018-11" db="EMBL/GenBank/DDBJ databases">
        <authorList>
            <person name="Grassa J C."/>
        </authorList>
    </citation>
    <scope>NUCLEOTIDE SEQUENCE [LARGE SCALE GENOMIC DNA]</scope>
</reference>
<evidence type="ECO:0000313" key="2">
    <source>
        <dbReference type="EnsemblPlants" id="cds.novel_model_1898_5bd9a17a"/>
    </source>
</evidence>
<keyword evidence="3" id="KW-1185">Reference proteome</keyword>
<dbReference type="EMBL" id="UZAU01000235">
    <property type="status" value="NOT_ANNOTATED_CDS"/>
    <property type="molecule type" value="Genomic_DNA"/>
</dbReference>